<gene>
    <name evidence="17 20" type="primary">aroB</name>
    <name evidence="20" type="ORF">RIF23_03800</name>
</gene>
<evidence type="ECO:0000256" key="10">
    <source>
        <dbReference type="ARBA" id="ARBA00022723"/>
    </source>
</evidence>
<comment type="function">
    <text evidence="17">Catalyzes the conversion of 3-deoxy-D-arabino-heptulosonate 7-phosphate (DAHP) to dehydroquinate (DHQ).</text>
</comment>
<sequence length="357" mass="37763">MGTAPSPAENHGYHVVVGSGILSELPSLVGPRARQVAVIHPDTLPELARPVCHALRAAGYVVTSLDVPDGERAKKISVATRLWEQLGAADFTRTDAIVGVGGGATTDLAGFVAATWLRGVPVVLVPTTMLGMVDAAVGGKTGINTDAGKNLVGAFHAPSGVLCDLATLPSLPRAEYVSGLAEVIKAGFISDPRILELVEADPHAATTPDGRYTRTLIERAIAVKASVVSTDFRESDHREILNYGHTLGHAIERAEDYTFRHGYAVAIGMVFAAELAQLHHGADPALARRTREILGGVGLPTTYPAAAWPELLRTMRRDKKARGATLRFVLLEDLARPARCAVPDEAMLAAAYQRVSG</sequence>
<protein>
    <recommendedName>
        <fullName evidence="7 17">3-dehydroquinate synthase</fullName>
        <shortName evidence="17">DHQS</shortName>
        <ecNumber evidence="6 17">4.2.3.4</ecNumber>
    </recommendedName>
</protein>
<feature type="binding site" evidence="17">
    <location>
        <position position="182"/>
    </location>
    <ligand>
        <name>Zn(2+)</name>
        <dbReference type="ChEBI" id="CHEBI:29105"/>
    </ligand>
</feature>
<evidence type="ECO:0000256" key="9">
    <source>
        <dbReference type="ARBA" id="ARBA00022605"/>
    </source>
</evidence>
<comment type="catalytic activity">
    <reaction evidence="1 17">
        <text>7-phospho-2-dehydro-3-deoxy-D-arabino-heptonate = 3-dehydroquinate + phosphate</text>
        <dbReference type="Rhea" id="RHEA:21968"/>
        <dbReference type="ChEBI" id="CHEBI:32364"/>
        <dbReference type="ChEBI" id="CHEBI:43474"/>
        <dbReference type="ChEBI" id="CHEBI:58394"/>
        <dbReference type="EC" id="4.2.3.4"/>
    </reaction>
</comment>
<keyword evidence="10 17" id="KW-0479">Metal-binding</keyword>
<dbReference type="Gene3D" id="3.40.50.1970">
    <property type="match status" value="1"/>
</dbReference>
<dbReference type="RefSeq" id="WP_310911252.1">
    <property type="nucleotide sequence ID" value="NZ_JAVLVT010000001.1"/>
</dbReference>
<evidence type="ECO:0000259" key="18">
    <source>
        <dbReference type="Pfam" id="PF01761"/>
    </source>
</evidence>
<feature type="binding site" evidence="17">
    <location>
        <begin position="69"/>
        <end position="74"/>
    </location>
    <ligand>
        <name>NAD(+)</name>
        <dbReference type="ChEBI" id="CHEBI:57540"/>
    </ligand>
</feature>
<dbReference type="GO" id="GO:0003856">
    <property type="term" value="F:3-dehydroquinate synthase activity"/>
    <property type="evidence" value="ECO:0007669"/>
    <property type="project" value="UniProtKB-EC"/>
</dbReference>
<evidence type="ECO:0000256" key="14">
    <source>
        <dbReference type="ARBA" id="ARBA00023141"/>
    </source>
</evidence>
<keyword evidence="14 17" id="KW-0057">Aromatic amino acid biosynthesis</keyword>
<evidence type="ECO:0000256" key="4">
    <source>
        <dbReference type="ARBA" id="ARBA00004661"/>
    </source>
</evidence>
<evidence type="ECO:0000259" key="19">
    <source>
        <dbReference type="Pfam" id="PF24621"/>
    </source>
</evidence>
<evidence type="ECO:0000256" key="1">
    <source>
        <dbReference type="ARBA" id="ARBA00001393"/>
    </source>
</evidence>
<feature type="binding site" evidence="17">
    <location>
        <begin position="103"/>
        <end position="107"/>
    </location>
    <ligand>
        <name>NAD(+)</name>
        <dbReference type="ChEBI" id="CHEBI:57540"/>
    </ligand>
</feature>
<feature type="binding site" evidence="17">
    <location>
        <position position="140"/>
    </location>
    <ligand>
        <name>NAD(+)</name>
        <dbReference type="ChEBI" id="CHEBI:57540"/>
    </ligand>
</feature>
<feature type="binding site" evidence="17">
    <location>
        <position position="149"/>
    </location>
    <ligand>
        <name>NAD(+)</name>
        <dbReference type="ChEBI" id="CHEBI:57540"/>
    </ligand>
</feature>
<evidence type="ECO:0000313" key="21">
    <source>
        <dbReference type="Proteomes" id="UP001250214"/>
    </source>
</evidence>
<feature type="domain" description="3-dehydroquinate synthase N-terminal" evidence="18">
    <location>
        <begin position="66"/>
        <end position="176"/>
    </location>
</feature>
<comment type="pathway">
    <text evidence="4 17">Metabolic intermediate biosynthesis; chorismate biosynthesis; chorismate from D-erythrose 4-phosphate and phosphoenolpyruvate: step 2/7.</text>
</comment>
<keyword evidence="16 17" id="KW-0170">Cobalt</keyword>
<evidence type="ECO:0000256" key="7">
    <source>
        <dbReference type="ARBA" id="ARBA00017684"/>
    </source>
</evidence>
<keyword evidence="13 17" id="KW-0520">NAD</keyword>
<keyword evidence="12 17" id="KW-0862">Zinc</keyword>
<feature type="binding site" evidence="17">
    <location>
        <position position="261"/>
    </location>
    <ligand>
        <name>Zn(2+)</name>
        <dbReference type="ChEBI" id="CHEBI:29105"/>
    </ligand>
</feature>
<dbReference type="CDD" id="cd08195">
    <property type="entry name" value="DHQS"/>
    <property type="match status" value="1"/>
</dbReference>
<evidence type="ECO:0000256" key="2">
    <source>
        <dbReference type="ARBA" id="ARBA00001911"/>
    </source>
</evidence>
<dbReference type="InterPro" id="IPR030960">
    <property type="entry name" value="DHQS/DOIS_N"/>
</dbReference>
<evidence type="ECO:0000256" key="12">
    <source>
        <dbReference type="ARBA" id="ARBA00022833"/>
    </source>
</evidence>
<evidence type="ECO:0000256" key="8">
    <source>
        <dbReference type="ARBA" id="ARBA00022490"/>
    </source>
</evidence>
<evidence type="ECO:0000256" key="15">
    <source>
        <dbReference type="ARBA" id="ARBA00023239"/>
    </source>
</evidence>
<dbReference type="SUPFAM" id="SSF56796">
    <property type="entry name" value="Dehydroquinate synthase-like"/>
    <property type="match status" value="1"/>
</dbReference>
<dbReference type="Gene3D" id="1.20.1090.10">
    <property type="entry name" value="Dehydroquinate synthase-like - alpha domain"/>
    <property type="match status" value="1"/>
</dbReference>
<keyword evidence="21" id="KW-1185">Reference proteome</keyword>
<evidence type="ECO:0000256" key="6">
    <source>
        <dbReference type="ARBA" id="ARBA00013031"/>
    </source>
</evidence>
<dbReference type="InterPro" id="IPR050071">
    <property type="entry name" value="Dehydroquinate_synthase"/>
</dbReference>
<evidence type="ECO:0000256" key="11">
    <source>
        <dbReference type="ARBA" id="ARBA00022741"/>
    </source>
</evidence>
<keyword evidence="9 17" id="KW-0028">Amino-acid biosynthesis</keyword>
<dbReference type="EMBL" id="JAVLVT010000001">
    <property type="protein sequence ID" value="MDS1269416.1"/>
    <property type="molecule type" value="Genomic_DNA"/>
</dbReference>
<dbReference type="PIRSF" id="PIRSF001455">
    <property type="entry name" value="DHQ_synth"/>
    <property type="match status" value="1"/>
</dbReference>
<evidence type="ECO:0000313" key="20">
    <source>
        <dbReference type="EMBL" id="MDS1269416.1"/>
    </source>
</evidence>
<dbReference type="NCBIfam" id="TIGR01357">
    <property type="entry name" value="aroB"/>
    <property type="match status" value="1"/>
</dbReference>
<comment type="subcellular location">
    <subcellularLocation>
        <location evidence="3 17">Cytoplasm</location>
    </subcellularLocation>
</comment>
<evidence type="ECO:0000256" key="13">
    <source>
        <dbReference type="ARBA" id="ARBA00023027"/>
    </source>
</evidence>
<dbReference type="HAMAP" id="MF_00110">
    <property type="entry name" value="DHQ_synthase"/>
    <property type="match status" value="1"/>
</dbReference>
<comment type="cofactor">
    <cofactor evidence="17">
        <name>Co(2+)</name>
        <dbReference type="ChEBI" id="CHEBI:48828"/>
    </cofactor>
    <cofactor evidence="17">
        <name>Zn(2+)</name>
        <dbReference type="ChEBI" id="CHEBI:29105"/>
    </cofactor>
    <text evidence="17">Binds 1 divalent metal cation per subunit. Can use either Co(2+) or Zn(2+).</text>
</comment>
<comment type="caution">
    <text evidence="20">The sequence shown here is derived from an EMBL/GenBank/DDBJ whole genome shotgun (WGS) entry which is preliminary data.</text>
</comment>
<keyword evidence="11 17" id="KW-0547">Nucleotide-binding</keyword>
<dbReference type="Pfam" id="PF01761">
    <property type="entry name" value="DHQ_synthase"/>
    <property type="match status" value="1"/>
</dbReference>
<comment type="similarity">
    <text evidence="5 17">Belongs to the sugar phosphate cyclases superfamily. Dehydroquinate synthase family.</text>
</comment>
<feature type="domain" description="3-dehydroquinate synthase C-terminal" evidence="19">
    <location>
        <begin position="179"/>
        <end position="321"/>
    </location>
</feature>
<evidence type="ECO:0000256" key="17">
    <source>
        <dbReference type="HAMAP-Rule" id="MF_00110"/>
    </source>
</evidence>
<dbReference type="InterPro" id="IPR016037">
    <property type="entry name" value="DHQ_synth_AroB"/>
</dbReference>
<dbReference type="PANTHER" id="PTHR43622:SF7">
    <property type="entry name" value="3-DEHYDROQUINATE SYNTHASE, CHLOROPLASTIC"/>
    <property type="match status" value="1"/>
</dbReference>
<evidence type="ECO:0000256" key="3">
    <source>
        <dbReference type="ARBA" id="ARBA00004496"/>
    </source>
</evidence>
<keyword evidence="15 17" id="KW-0456">Lyase</keyword>
<organism evidence="20 21">
    <name type="scientific">Lipingzhangella rawalii</name>
    <dbReference type="NCBI Taxonomy" id="2055835"/>
    <lineage>
        <taxon>Bacteria</taxon>
        <taxon>Bacillati</taxon>
        <taxon>Actinomycetota</taxon>
        <taxon>Actinomycetes</taxon>
        <taxon>Streptosporangiales</taxon>
        <taxon>Nocardiopsidaceae</taxon>
        <taxon>Lipingzhangella</taxon>
    </lineage>
</organism>
<comment type="cofactor">
    <cofactor evidence="2 17">
        <name>NAD(+)</name>
        <dbReference type="ChEBI" id="CHEBI:57540"/>
    </cofactor>
</comment>
<accession>A0ABU2H294</accession>
<dbReference type="PANTHER" id="PTHR43622">
    <property type="entry name" value="3-DEHYDROQUINATE SYNTHASE"/>
    <property type="match status" value="1"/>
</dbReference>
<dbReference type="InterPro" id="IPR030963">
    <property type="entry name" value="DHQ_synth_fam"/>
</dbReference>
<reference evidence="21" key="1">
    <citation type="submission" date="2023-07" db="EMBL/GenBank/DDBJ databases">
        <title>Novel species in the genus Lipingzhangella isolated from Sambhar Salt Lake.</title>
        <authorList>
            <person name="Jiya N."/>
            <person name="Kajale S."/>
            <person name="Sharma A."/>
        </authorList>
    </citation>
    <scope>NUCLEOTIDE SEQUENCE [LARGE SCALE GENOMIC DNA]</scope>
    <source>
        <strain evidence="21">LS1_29</strain>
    </source>
</reference>
<feature type="binding site" evidence="17">
    <location>
        <position position="245"/>
    </location>
    <ligand>
        <name>Zn(2+)</name>
        <dbReference type="ChEBI" id="CHEBI:29105"/>
    </ligand>
</feature>
<dbReference type="EC" id="4.2.3.4" evidence="6 17"/>
<proteinExistence type="inferred from homology"/>
<dbReference type="Proteomes" id="UP001250214">
    <property type="component" value="Unassembled WGS sequence"/>
</dbReference>
<feature type="binding site" evidence="17">
    <location>
        <begin position="127"/>
        <end position="128"/>
    </location>
    <ligand>
        <name>NAD(+)</name>
        <dbReference type="ChEBI" id="CHEBI:57540"/>
    </ligand>
</feature>
<dbReference type="InterPro" id="IPR056179">
    <property type="entry name" value="DHQS_C"/>
</dbReference>
<name>A0ABU2H294_9ACTN</name>
<keyword evidence="8 17" id="KW-0963">Cytoplasm</keyword>
<evidence type="ECO:0000256" key="5">
    <source>
        <dbReference type="ARBA" id="ARBA00005412"/>
    </source>
</evidence>
<dbReference type="Pfam" id="PF24621">
    <property type="entry name" value="DHQS_C"/>
    <property type="match status" value="1"/>
</dbReference>
<evidence type="ECO:0000256" key="16">
    <source>
        <dbReference type="ARBA" id="ARBA00023285"/>
    </source>
</evidence>
<comment type="caution">
    <text evidence="17">Lacks conserved residue(s) required for the propagation of feature annotation.</text>
</comment>